<dbReference type="SUPFAM" id="SSF53335">
    <property type="entry name" value="S-adenosyl-L-methionine-dependent methyltransferases"/>
    <property type="match status" value="1"/>
</dbReference>
<dbReference type="PANTHER" id="PTHR43591">
    <property type="entry name" value="METHYLTRANSFERASE"/>
    <property type="match status" value="1"/>
</dbReference>
<keyword evidence="3 5" id="KW-0808">Transferase</keyword>
<reference evidence="6 7" key="1">
    <citation type="submission" date="2018-07" db="EMBL/GenBank/DDBJ databases">
        <title>Genomic Encyclopedia of Type Strains, Phase IV (KMG-IV): sequencing the most valuable type-strain genomes for metagenomic binning, comparative biology and taxonomic classification.</title>
        <authorList>
            <person name="Goeker M."/>
        </authorList>
    </citation>
    <scope>NUCLEOTIDE SEQUENCE [LARGE SCALE GENOMIC DNA]</scope>
    <source>
        <strain evidence="6 7">DSM 21410</strain>
    </source>
</reference>
<keyword evidence="7" id="KW-1185">Reference proteome</keyword>
<dbReference type="Gene3D" id="3.40.50.150">
    <property type="entry name" value="Vaccinia Virus protein VP39"/>
    <property type="match status" value="1"/>
</dbReference>
<comment type="function">
    <text evidence="5">Methyltransferase required for the conversion of demethylmenaquinol (DMKH2) to menaquinol (MKH2).</text>
</comment>
<evidence type="ECO:0000313" key="6">
    <source>
        <dbReference type="EMBL" id="RCX05395.1"/>
    </source>
</evidence>
<evidence type="ECO:0000313" key="7">
    <source>
        <dbReference type="Proteomes" id="UP000253517"/>
    </source>
</evidence>
<evidence type="ECO:0000256" key="3">
    <source>
        <dbReference type="ARBA" id="ARBA00022679"/>
    </source>
</evidence>
<dbReference type="UniPathway" id="UPA00079">
    <property type="reaction ID" value="UER00169"/>
</dbReference>
<dbReference type="InterPro" id="IPR004033">
    <property type="entry name" value="UbiE/COQ5_MeTrFase"/>
</dbReference>
<dbReference type="PANTHER" id="PTHR43591:SF24">
    <property type="entry name" value="2-METHOXY-6-POLYPRENYL-1,4-BENZOQUINOL METHYLASE, MITOCHONDRIAL"/>
    <property type="match status" value="1"/>
</dbReference>
<dbReference type="NCBIfam" id="TIGR01934">
    <property type="entry name" value="MenG_MenH_UbiE"/>
    <property type="match status" value="1"/>
</dbReference>
<comment type="caution">
    <text evidence="6">The sequence shown here is derived from an EMBL/GenBank/DDBJ whole genome shotgun (WGS) entry which is preliminary data.</text>
</comment>
<evidence type="ECO:0000256" key="2">
    <source>
        <dbReference type="ARBA" id="ARBA00022603"/>
    </source>
</evidence>
<name>A0A369A8C6_9FLAO</name>
<feature type="binding site" evidence="5">
    <location>
        <position position="85"/>
    </location>
    <ligand>
        <name>S-adenosyl-L-methionine</name>
        <dbReference type="ChEBI" id="CHEBI:59789"/>
    </ligand>
</feature>
<dbReference type="EC" id="2.1.1.163" evidence="5"/>
<gene>
    <name evidence="5" type="primary">menG</name>
    <name evidence="6" type="ORF">DES35_101680</name>
</gene>
<protein>
    <recommendedName>
        <fullName evidence="5">Demethylmenaquinone methyltransferase</fullName>
        <ecNumber evidence="5">2.1.1.163</ecNumber>
    </recommendedName>
</protein>
<organism evidence="6 7">
    <name type="scientific">Schleiferia thermophila</name>
    <dbReference type="NCBI Taxonomy" id="884107"/>
    <lineage>
        <taxon>Bacteria</taxon>
        <taxon>Pseudomonadati</taxon>
        <taxon>Bacteroidota</taxon>
        <taxon>Flavobacteriia</taxon>
        <taxon>Flavobacteriales</taxon>
        <taxon>Schleiferiaceae</taxon>
        <taxon>Schleiferia</taxon>
    </lineage>
</organism>
<evidence type="ECO:0000256" key="5">
    <source>
        <dbReference type="HAMAP-Rule" id="MF_01813"/>
    </source>
</evidence>
<comment type="pathway">
    <text evidence="5">Quinol/quinone metabolism; menaquinone biosynthesis; menaquinol from 1,4-dihydroxy-2-naphthoate: step 2/2.</text>
</comment>
<dbReference type="NCBIfam" id="NF001244">
    <property type="entry name" value="PRK00216.1-5"/>
    <property type="match status" value="1"/>
</dbReference>
<dbReference type="GO" id="GO:0009234">
    <property type="term" value="P:menaquinone biosynthetic process"/>
    <property type="evidence" value="ECO:0007669"/>
    <property type="project" value="UniProtKB-UniRule"/>
</dbReference>
<proteinExistence type="inferred from homology"/>
<dbReference type="InterPro" id="IPR029063">
    <property type="entry name" value="SAM-dependent_MTases_sf"/>
</dbReference>
<dbReference type="HAMAP" id="MF_01813">
    <property type="entry name" value="MenG_UbiE_methyltr"/>
    <property type="match status" value="1"/>
</dbReference>
<sequence>MEIKPYRDKQGSKKQQVAEMFDNISARYDLLNHTLSLGIDRGWRKKLLQLAAPYKPKNILDVATGTGDLAIALSALNPEKITGIDISEGMLSFGHKKVSDKQLTDLIELRKGDSESLDFHDNTFDLVTVAFGVRNFENLEKGLSEMLRVTQPGGKILILEFSQPHSFPFAQIYRFYFKHILPIVGRWVSKDRNAYSYLPESVEAFPYGQKFIAILEKLNYRNIKSHRLTFGIATIYEAEK</sequence>
<feature type="binding site" evidence="5">
    <location>
        <position position="66"/>
    </location>
    <ligand>
        <name>S-adenosyl-L-methionine</name>
        <dbReference type="ChEBI" id="CHEBI:59789"/>
    </ligand>
</feature>
<dbReference type="PROSITE" id="PS01184">
    <property type="entry name" value="UBIE_2"/>
    <property type="match status" value="1"/>
</dbReference>
<dbReference type="Pfam" id="PF01209">
    <property type="entry name" value="Ubie_methyltran"/>
    <property type="match status" value="1"/>
</dbReference>
<dbReference type="CDD" id="cd02440">
    <property type="entry name" value="AdoMet_MTases"/>
    <property type="match status" value="1"/>
</dbReference>
<comment type="similarity">
    <text evidence="5">Belongs to the class I-like SAM-binding methyltransferase superfamily. MenG/UbiE family.</text>
</comment>
<comment type="caution">
    <text evidence="5">Lacks conserved residue(s) required for the propagation of feature annotation.</text>
</comment>
<accession>A0A369A8C6</accession>
<dbReference type="Proteomes" id="UP000253517">
    <property type="component" value="Unassembled WGS sequence"/>
</dbReference>
<feature type="binding site" evidence="5">
    <location>
        <begin position="113"/>
        <end position="114"/>
    </location>
    <ligand>
        <name>S-adenosyl-L-methionine</name>
        <dbReference type="ChEBI" id="CHEBI:59789"/>
    </ligand>
</feature>
<dbReference type="PROSITE" id="PS01183">
    <property type="entry name" value="UBIE_1"/>
    <property type="match status" value="1"/>
</dbReference>
<dbReference type="PROSITE" id="PS51608">
    <property type="entry name" value="SAM_MT_UBIE"/>
    <property type="match status" value="1"/>
</dbReference>
<evidence type="ECO:0000256" key="4">
    <source>
        <dbReference type="ARBA" id="ARBA00022691"/>
    </source>
</evidence>
<dbReference type="GO" id="GO:0043770">
    <property type="term" value="F:demethylmenaquinone methyltransferase activity"/>
    <property type="evidence" value="ECO:0007669"/>
    <property type="project" value="UniProtKB-UniRule"/>
</dbReference>
<dbReference type="EMBL" id="QPJS01000001">
    <property type="protein sequence ID" value="RCX05395.1"/>
    <property type="molecule type" value="Genomic_DNA"/>
</dbReference>
<evidence type="ECO:0000256" key="1">
    <source>
        <dbReference type="ARBA" id="ARBA00022428"/>
    </source>
</evidence>
<dbReference type="GO" id="GO:0032259">
    <property type="term" value="P:methylation"/>
    <property type="evidence" value="ECO:0007669"/>
    <property type="project" value="UniProtKB-KW"/>
</dbReference>
<keyword evidence="2 5" id="KW-0489">Methyltransferase</keyword>
<dbReference type="RefSeq" id="WP_114365768.1">
    <property type="nucleotide sequence ID" value="NZ_BHZF01000001.1"/>
</dbReference>
<dbReference type="AlphaFoldDB" id="A0A369A8C6"/>
<comment type="catalytic activity">
    <reaction evidence="5">
        <text>a 2-demethylmenaquinol + S-adenosyl-L-methionine = a menaquinol + S-adenosyl-L-homocysteine + H(+)</text>
        <dbReference type="Rhea" id="RHEA:42640"/>
        <dbReference type="Rhea" id="RHEA-COMP:9539"/>
        <dbReference type="Rhea" id="RHEA-COMP:9563"/>
        <dbReference type="ChEBI" id="CHEBI:15378"/>
        <dbReference type="ChEBI" id="CHEBI:18151"/>
        <dbReference type="ChEBI" id="CHEBI:55437"/>
        <dbReference type="ChEBI" id="CHEBI:57856"/>
        <dbReference type="ChEBI" id="CHEBI:59789"/>
        <dbReference type="EC" id="2.1.1.163"/>
    </reaction>
</comment>
<keyword evidence="1 5" id="KW-0474">Menaquinone biosynthesis</keyword>
<dbReference type="InterPro" id="IPR023576">
    <property type="entry name" value="UbiE/COQ5_MeTrFase_CS"/>
</dbReference>
<keyword evidence="4 5" id="KW-0949">S-adenosyl-L-methionine</keyword>